<dbReference type="InterPro" id="IPR011701">
    <property type="entry name" value="MFS"/>
</dbReference>
<feature type="transmembrane region" description="Helical" evidence="7">
    <location>
        <begin position="146"/>
        <end position="165"/>
    </location>
</feature>
<feature type="transmembrane region" description="Helical" evidence="7">
    <location>
        <begin position="453"/>
        <end position="471"/>
    </location>
</feature>
<keyword evidence="5 7" id="KW-0472">Membrane</keyword>
<accession>A0ABS9Y8L7</accession>
<comment type="caution">
    <text evidence="9">The sequence shown here is derived from an EMBL/GenBank/DDBJ whole genome shotgun (WGS) entry which is preliminary data.</text>
</comment>
<feature type="transmembrane region" description="Helical" evidence="7">
    <location>
        <begin position="414"/>
        <end position="433"/>
    </location>
</feature>
<dbReference type="PANTHER" id="PTHR42718:SF9">
    <property type="entry name" value="MAJOR FACILITATOR SUPERFAMILY MULTIDRUG TRANSPORTER MFSC"/>
    <property type="match status" value="1"/>
</dbReference>
<evidence type="ECO:0000256" key="1">
    <source>
        <dbReference type="ARBA" id="ARBA00004651"/>
    </source>
</evidence>
<dbReference type="SUPFAM" id="SSF103473">
    <property type="entry name" value="MFS general substrate transporter"/>
    <property type="match status" value="1"/>
</dbReference>
<evidence type="ECO:0000313" key="10">
    <source>
        <dbReference type="Proteomes" id="UP001165269"/>
    </source>
</evidence>
<dbReference type="PROSITE" id="PS50850">
    <property type="entry name" value="MFS"/>
    <property type="match status" value="1"/>
</dbReference>
<feature type="transmembrane region" description="Helical" evidence="7">
    <location>
        <begin position="89"/>
        <end position="108"/>
    </location>
</feature>
<feature type="transmembrane region" description="Helical" evidence="7">
    <location>
        <begin position="114"/>
        <end position="134"/>
    </location>
</feature>
<feature type="transmembrane region" description="Helical" evidence="7">
    <location>
        <begin position="375"/>
        <end position="402"/>
    </location>
</feature>
<dbReference type="Gene3D" id="1.20.1250.20">
    <property type="entry name" value="MFS general substrate transporter like domains"/>
    <property type="match status" value="2"/>
</dbReference>
<feature type="transmembrane region" description="Helical" evidence="7">
    <location>
        <begin position="240"/>
        <end position="257"/>
    </location>
</feature>
<evidence type="ECO:0000256" key="3">
    <source>
        <dbReference type="ARBA" id="ARBA00022692"/>
    </source>
</evidence>
<evidence type="ECO:0000256" key="7">
    <source>
        <dbReference type="SAM" id="Phobius"/>
    </source>
</evidence>
<dbReference type="InterPro" id="IPR020846">
    <property type="entry name" value="MFS_dom"/>
</dbReference>
<evidence type="ECO:0000259" key="8">
    <source>
        <dbReference type="PROSITE" id="PS50850"/>
    </source>
</evidence>
<protein>
    <submittedName>
        <fullName evidence="9">MFS transporter</fullName>
    </submittedName>
</protein>
<dbReference type="PANTHER" id="PTHR42718">
    <property type="entry name" value="MAJOR FACILITATOR SUPERFAMILY MULTIDRUG TRANSPORTER MFSC"/>
    <property type="match status" value="1"/>
</dbReference>
<keyword evidence="2" id="KW-0813">Transport</keyword>
<comment type="subcellular location">
    <subcellularLocation>
        <location evidence="1">Cell membrane</location>
        <topology evidence="1">Multi-pass membrane protein</topology>
    </subcellularLocation>
</comment>
<proteinExistence type="predicted"/>
<dbReference type="Proteomes" id="UP001165269">
    <property type="component" value="Unassembled WGS sequence"/>
</dbReference>
<name>A0ABS9Y8L7_9ACTN</name>
<evidence type="ECO:0000256" key="2">
    <source>
        <dbReference type="ARBA" id="ARBA00022448"/>
    </source>
</evidence>
<reference evidence="9" key="1">
    <citation type="submission" date="2022-03" db="EMBL/GenBank/DDBJ databases">
        <title>Streptomyces 7R015 and 7R016 isolated from Barleria lupulina in Thailand.</title>
        <authorList>
            <person name="Kanchanasin P."/>
            <person name="Phongsopitanun W."/>
            <person name="Tanasupawat S."/>
        </authorList>
    </citation>
    <scope>NUCLEOTIDE SEQUENCE</scope>
    <source>
        <strain evidence="9">7R015</strain>
    </source>
</reference>
<keyword evidence="3 7" id="KW-0812">Transmembrane</keyword>
<dbReference type="Pfam" id="PF07690">
    <property type="entry name" value="MFS_1"/>
    <property type="match status" value="1"/>
</dbReference>
<organism evidence="9 10">
    <name type="scientific">Streptomyces cylindrosporus</name>
    <dbReference type="NCBI Taxonomy" id="2927583"/>
    <lineage>
        <taxon>Bacteria</taxon>
        <taxon>Bacillati</taxon>
        <taxon>Actinomycetota</taxon>
        <taxon>Actinomycetes</taxon>
        <taxon>Kitasatosporales</taxon>
        <taxon>Streptomycetaceae</taxon>
        <taxon>Streptomyces</taxon>
    </lineage>
</organism>
<feature type="transmembrane region" description="Helical" evidence="7">
    <location>
        <begin position="177"/>
        <end position="196"/>
    </location>
</feature>
<evidence type="ECO:0000256" key="5">
    <source>
        <dbReference type="ARBA" id="ARBA00023136"/>
    </source>
</evidence>
<feature type="transmembrane region" description="Helical" evidence="7">
    <location>
        <begin position="277"/>
        <end position="301"/>
    </location>
</feature>
<feature type="transmembrane region" description="Helical" evidence="7">
    <location>
        <begin position="59"/>
        <end position="77"/>
    </location>
</feature>
<dbReference type="InterPro" id="IPR036259">
    <property type="entry name" value="MFS_trans_sf"/>
</dbReference>
<gene>
    <name evidence="9" type="ORF">MQP27_14210</name>
</gene>
<evidence type="ECO:0000256" key="6">
    <source>
        <dbReference type="ARBA" id="ARBA00023251"/>
    </source>
</evidence>
<dbReference type="RefSeq" id="WP_242765430.1">
    <property type="nucleotide sequence ID" value="NZ_JALDAY010000004.1"/>
</dbReference>
<feature type="transmembrane region" description="Helical" evidence="7">
    <location>
        <begin position="321"/>
        <end position="342"/>
    </location>
</feature>
<dbReference type="EMBL" id="JALDAY010000004">
    <property type="protein sequence ID" value="MCI3272266.1"/>
    <property type="molecule type" value="Genomic_DNA"/>
</dbReference>
<evidence type="ECO:0000313" key="9">
    <source>
        <dbReference type="EMBL" id="MCI3272266.1"/>
    </source>
</evidence>
<keyword evidence="10" id="KW-1185">Reference proteome</keyword>
<sequence>MSQTKTTAPPATEEGSGLGVRHALVILSLLWAVALMPIVSMLSGNSQSLIAIHFHTTQIAWFTLSTALVGTFATPFVMKAAAMYGKKRVMVVIAVFGLAGDLLAALATNYETLLIGRSVAGIYGPAAPLAYSMARDVFPRRLVGPASGFLGGSVGLVGLGGPFLSGWVIDNHGFRGALWFMVISTVVCLALVLAFVPESPVRQERTRMDWLGGLLLGGGLTAIVYGIGEGTAWGWTSAKLLSYLGLGLLALIVFLVVESRVAHPLLPLSILARRPVWTVLLATAVASGAILASGLLTQLLALMPKIPHVSGGLGWSATKNALVLAPMSLTTILMATAAGALARKIDTRVLLGLGSVLTAVGFGLGSQIHETAAQFAIWGLIVGPGVGLVMAITPIMIIGTVAPEEQALANGTQFLIQGVAQGVFVQLLFVVMARNGTVVQGTQFYLDSGFTNGLWLISGLCAAGALLVPLTPRVKRIDDTLVGQAVA</sequence>
<feature type="transmembrane region" description="Helical" evidence="7">
    <location>
        <begin position="349"/>
        <end position="369"/>
    </location>
</feature>
<evidence type="ECO:0000256" key="4">
    <source>
        <dbReference type="ARBA" id="ARBA00022989"/>
    </source>
</evidence>
<feature type="domain" description="Major facilitator superfamily (MFS) profile" evidence="8">
    <location>
        <begin position="1"/>
        <end position="476"/>
    </location>
</feature>
<keyword evidence="6" id="KW-0046">Antibiotic resistance</keyword>
<keyword evidence="4 7" id="KW-1133">Transmembrane helix</keyword>
<feature type="transmembrane region" description="Helical" evidence="7">
    <location>
        <begin position="208"/>
        <end position="228"/>
    </location>
</feature>
<feature type="transmembrane region" description="Helical" evidence="7">
    <location>
        <begin position="20"/>
        <end position="39"/>
    </location>
</feature>